<dbReference type="Proteomes" id="UP000516380">
    <property type="component" value="Chromosome"/>
</dbReference>
<evidence type="ECO:0000313" key="2">
    <source>
        <dbReference type="EMBL" id="BCI85732.1"/>
    </source>
</evidence>
<dbReference type="AlphaFoldDB" id="A0A7G1I7L2"/>
<sequence>MEIPNGYGDPSKGIRYRLPDGTIIWQRWSAESTSKPVLDFDIPSQGGYTKVHINPRGDVPDIPAPLRPGPPEPPPVSPPVETPAVTRPPSAPASPGRVPPPVGIGPVPPESIPHPVHPPHSHHGPPVLGKDELPDLDEFNPG</sequence>
<dbReference type="EMBL" id="AP023343">
    <property type="protein sequence ID" value="BCI85732.1"/>
    <property type="molecule type" value="Genomic_DNA"/>
</dbReference>
<gene>
    <name evidence="2" type="ORF">NIIDMKKI_09380</name>
</gene>
<keyword evidence="3" id="KW-1185">Reference proteome</keyword>
<accession>A0A7G1I7L2</accession>
<evidence type="ECO:0000256" key="1">
    <source>
        <dbReference type="SAM" id="MobiDB-lite"/>
    </source>
</evidence>
<reference evidence="2 3" key="1">
    <citation type="submission" date="2020-07" db="EMBL/GenBank/DDBJ databases">
        <title>Mycobacterium kansasii (former subtype) with zoonotic potential isolated from diseased indoor pet cat, Japan.</title>
        <authorList>
            <person name="Fukano H."/>
            <person name="Terazono T."/>
            <person name="Hoshino Y."/>
        </authorList>
    </citation>
    <scope>NUCLEOTIDE SEQUENCE [LARGE SCALE GENOMIC DNA]</scope>
    <source>
        <strain evidence="2 3">Kuro-I</strain>
    </source>
</reference>
<evidence type="ECO:0000313" key="3">
    <source>
        <dbReference type="Proteomes" id="UP000516380"/>
    </source>
</evidence>
<feature type="compositionally biased region" description="Pro residues" evidence="1">
    <location>
        <begin position="89"/>
        <end position="116"/>
    </location>
</feature>
<organism evidence="2 3">
    <name type="scientific">Mycobacterium kansasii</name>
    <dbReference type="NCBI Taxonomy" id="1768"/>
    <lineage>
        <taxon>Bacteria</taxon>
        <taxon>Bacillati</taxon>
        <taxon>Actinomycetota</taxon>
        <taxon>Actinomycetes</taxon>
        <taxon>Mycobacteriales</taxon>
        <taxon>Mycobacteriaceae</taxon>
        <taxon>Mycobacterium</taxon>
    </lineage>
</organism>
<name>A0A7G1I7L2_MYCKA</name>
<feature type="region of interest" description="Disordered" evidence="1">
    <location>
        <begin position="53"/>
        <end position="142"/>
    </location>
</feature>
<feature type="compositionally biased region" description="Pro residues" evidence="1">
    <location>
        <begin position="62"/>
        <end position="81"/>
    </location>
</feature>
<protein>
    <submittedName>
        <fullName evidence="2">Uncharacterized protein</fullName>
    </submittedName>
</protein>
<proteinExistence type="predicted"/>